<reference evidence="1" key="1">
    <citation type="submission" date="2021-06" db="EMBL/GenBank/DDBJ databases">
        <authorList>
            <person name="Kallberg Y."/>
            <person name="Tangrot J."/>
            <person name="Rosling A."/>
        </authorList>
    </citation>
    <scope>NUCLEOTIDE SEQUENCE</scope>
    <source>
        <strain evidence="1">CL356</strain>
    </source>
</reference>
<dbReference type="Proteomes" id="UP000789525">
    <property type="component" value="Unassembled WGS sequence"/>
</dbReference>
<evidence type="ECO:0000313" key="1">
    <source>
        <dbReference type="EMBL" id="CAG8518834.1"/>
    </source>
</evidence>
<evidence type="ECO:0000313" key="2">
    <source>
        <dbReference type="Proteomes" id="UP000789525"/>
    </source>
</evidence>
<protein>
    <submittedName>
        <fullName evidence="1">6005_t:CDS:1</fullName>
    </submittedName>
</protein>
<gene>
    <name evidence="1" type="ORF">ACOLOM_LOCUS3561</name>
</gene>
<accession>A0ACA9LDK2</accession>
<keyword evidence="2" id="KW-1185">Reference proteome</keyword>
<proteinExistence type="predicted"/>
<comment type="caution">
    <text evidence="1">The sequence shown here is derived from an EMBL/GenBank/DDBJ whole genome shotgun (WGS) entry which is preliminary data.</text>
</comment>
<sequence>MIHPSRDLVARRLSGTLHSLVPVNTVHTPTSTIFKNTASSTLSPPSNDLNNNICQNSNLPPTNGQQNKGGSCSTTIQGQIPNVQNMVSTLIISPQNGQTIPANQAFNVTTMTQNLDLGFFDNPDTQYYLFPQSLNAQGQIFGHQHVTIQQLNGNAPPNPQTFAFFKGLNDPSNSGVLSVAVASSTGAGLPAGNYRICTMTGTFSHQPVIMPVAQRGAQDDCIRINVQ</sequence>
<dbReference type="EMBL" id="CAJVPT010005305">
    <property type="protein sequence ID" value="CAG8518834.1"/>
    <property type="molecule type" value="Genomic_DNA"/>
</dbReference>
<organism evidence="1 2">
    <name type="scientific">Acaulospora colombiana</name>
    <dbReference type="NCBI Taxonomy" id="27376"/>
    <lineage>
        <taxon>Eukaryota</taxon>
        <taxon>Fungi</taxon>
        <taxon>Fungi incertae sedis</taxon>
        <taxon>Mucoromycota</taxon>
        <taxon>Glomeromycotina</taxon>
        <taxon>Glomeromycetes</taxon>
        <taxon>Diversisporales</taxon>
        <taxon>Acaulosporaceae</taxon>
        <taxon>Acaulospora</taxon>
    </lineage>
</organism>
<name>A0ACA9LDK2_9GLOM</name>